<keyword evidence="1" id="KW-0175">Coiled coil</keyword>
<dbReference type="RefSeq" id="WP_090215569.1">
    <property type="nucleotide sequence ID" value="NZ_LT629780.1"/>
</dbReference>
<evidence type="ECO:0000259" key="2">
    <source>
        <dbReference type="PROSITE" id="PS51750"/>
    </source>
</evidence>
<dbReference type="Pfam" id="PF02498">
    <property type="entry name" value="Bro-N"/>
    <property type="match status" value="1"/>
</dbReference>
<evidence type="ECO:0000256" key="1">
    <source>
        <dbReference type="SAM" id="Coils"/>
    </source>
</evidence>
<evidence type="ECO:0000313" key="4">
    <source>
        <dbReference type="Proteomes" id="UP000243063"/>
    </source>
</evidence>
<dbReference type="OrthoDB" id="79831at2"/>
<dbReference type="SMART" id="SM01040">
    <property type="entry name" value="Bro-N"/>
    <property type="match status" value="1"/>
</dbReference>
<proteinExistence type="predicted"/>
<name>A0A1H2I6Q4_9GAMM</name>
<dbReference type="AlphaFoldDB" id="A0A1H2I6Q4"/>
<dbReference type="InterPro" id="IPR003497">
    <property type="entry name" value="BRO_N_domain"/>
</dbReference>
<dbReference type="Proteomes" id="UP000243063">
    <property type="component" value="Chromosome I"/>
</dbReference>
<reference evidence="4" key="1">
    <citation type="submission" date="2016-10" db="EMBL/GenBank/DDBJ databases">
        <authorList>
            <person name="Varghese N."/>
            <person name="Submissions S."/>
        </authorList>
    </citation>
    <scope>NUCLEOTIDE SEQUENCE [LARGE SCALE GENOMIC DNA]</scope>
    <source>
        <strain evidence="4">CCTCC 2012022</strain>
    </source>
</reference>
<dbReference type="PROSITE" id="PS51750">
    <property type="entry name" value="BRO_N"/>
    <property type="match status" value="1"/>
</dbReference>
<dbReference type="EMBL" id="LT629780">
    <property type="protein sequence ID" value="SDU39781.1"/>
    <property type="molecule type" value="Genomic_DNA"/>
</dbReference>
<accession>A0A1H2I6Q4</accession>
<keyword evidence="4" id="KW-1185">Reference proteome</keyword>
<dbReference type="PANTHER" id="PTHR36180">
    <property type="entry name" value="DNA-BINDING PROTEIN-RELATED-RELATED"/>
    <property type="match status" value="1"/>
</dbReference>
<feature type="domain" description="Bro-N" evidence="2">
    <location>
        <begin position="2"/>
        <end position="112"/>
    </location>
</feature>
<organism evidence="3 4">
    <name type="scientific">Geopseudomonas guangdongensis</name>
    <dbReference type="NCBI Taxonomy" id="1245526"/>
    <lineage>
        <taxon>Bacteria</taxon>
        <taxon>Pseudomonadati</taxon>
        <taxon>Pseudomonadota</taxon>
        <taxon>Gammaproteobacteria</taxon>
        <taxon>Pseudomonadales</taxon>
        <taxon>Pseudomonadaceae</taxon>
        <taxon>Geopseudomonas</taxon>
    </lineage>
</organism>
<gene>
    <name evidence="3" type="ORF">SAMN05216580_2761</name>
</gene>
<sequence>MTNQVTNFKFEGSAEIRVVSIDGNPWFVAKDVCKAIGYNVKESGDVNTSQALKPLASDEVITSQISDNRGKPPKLISESGLYKLIMRSNKPEARRFQDWVTREVLPAIRKDGAYIMGEEKVATGELDEDAFIAKAMEIMQRKIERLKEEKAKLAVENQELTHERDGLSSVVGSKMHTLGRFARTLPQINSLAIKSDLQRLGYLYRKGGTYRIYRQYEHLFVEKFNDQYGSIDIFVTEKGKTLIASLADQKKLTMKKAYAA</sequence>
<dbReference type="STRING" id="1245526.SAMN05216580_2761"/>
<protein>
    <submittedName>
        <fullName evidence="3">BRO family, N-terminal domain</fullName>
    </submittedName>
</protein>
<feature type="coiled-coil region" evidence="1">
    <location>
        <begin position="132"/>
        <end position="163"/>
    </location>
</feature>
<evidence type="ECO:0000313" key="3">
    <source>
        <dbReference type="EMBL" id="SDU39781.1"/>
    </source>
</evidence>
<dbReference type="PANTHER" id="PTHR36180:SF2">
    <property type="entry name" value="BRO FAMILY PROTEIN"/>
    <property type="match status" value="1"/>
</dbReference>